<protein>
    <submittedName>
        <fullName evidence="1">Uncharacterized protein</fullName>
    </submittedName>
</protein>
<proteinExistence type="predicted"/>
<evidence type="ECO:0000313" key="2">
    <source>
        <dbReference type="Proteomes" id="UP000252733"/>
    </source>
</evidence>
<dbReference type="AlphaFoldDB" id="A0A368V655"/>
<dbReference type="EMBL" id="QPIZ01000011">
    <property type="protein sequence ID" value="RCW34501.1"/>
    <property type="molecule type" value="Genomic_DNA"/>
</dbReference>
<name>A0A368V655_9BACT</name>
<gene>
    <name evidence="1" type="ORF">DFO77_1112</name>
</gene>
<dbReference type="RefSeq" id="WP_147271980.1">
    <property type="nucleotide sequence ID" value="NZ_QPIZ01000011.1"/>
</dbReference>
<sequence length="475" mass="52402">MIFISCEQDESVIDPVQEEVVPGNESISSARDWFFSQTGGDVLMEFKSQTKSTGSPKQTLPLLGDWESGLTRRIEHIRNVEVPVYSVEDEEAYIEALNGIGDLKSGQSGPKDEDLPSRTRFVVQTNEETGTTRGFMMTVIPDQEYLASGGSIDSIDYYYRGADFSGLIVFNHLDGSFANGWKYEEGEVKNCFLPSRNQSSNLLKSVTILHIRYCYNLEVSYAGYSSTKRVCHSEDQYVFTAAFSSAGGGSSLFTRPSSEFGTLGGGGGAYLPSASLQPLTNSIALNNMLLPSQTLLLEDALKELIGVCSDEYIYNELVAQGKKFNFKMDSSLGGLAGYDPASKTFSFRNNDAISSGKLKEEFFHAFQDAFYPGGTSQYGTTGKVNIEFEAKLYSDLSNVGCCIGFNMVSCPQKIKDDYLDWIIQLRKNPAGLLNTDYQQWLKLFNTYTPKYSSPLASNLSSPDALKSIISNSKCY</sequence>
<dbReference type="Proteomes" id="UP000252733">
    <property type="component" value="Unassembled WGS sequence"/>
</dbReference>
<accession>A0A368V655</accession>
<organism evidence="1 2">
    <name type="scientific">Marinilabilia salmonicolor</name>
    <dbReference type="NCBI Taxonomy" id="989"/>
    <lineage>
        <taxon>Bacteria</taxon>
        <taxon>Pseudomonadati</taxon>
        <taxon>Bacteroidota</taxon>
        <taxon>Bacteroidia</taxon>
        <taxon>Marinilabiliales</taxon>
        <taxon>Marinilabiliaceae</taxon>
        <taxon>Marinilabilia</taxon>
    </lineage>
</organism>
<keyword evidence="2" id="KW-1185">Reference proteome</keyword>
<comment type="caution">
    <text evidence="1">The sequence shown here is derived from an EMBL/GenBank/DDBJ whole genome shotgun (WGS) entry which is preliminary data.</text>
</comment>
<reference evidence="1 2" key="1">
    <citation type="submission" date="2018-07" db="EMBL/GenBank/DDBJ databases">
        <title>Freshwater and sediment microbial communities from various areas in North America, analyzing microbe dynamics in response to fracking.</title>
        <authorList>
            <person name="Lamendella R."/>
        </authorList>
    </citation>
    <scope>NUCLEOTIDE SEQUENCE [LARGE SCALE GENOMIC DNA]</scope>
    <source>
        <strain evidence="1 2">160A</strain>
    </source>
</reference>
<evidence type="ECO:0000313" key="1">
    <source>
        <dbReference type="EMBL" id="RCW34501.1"/>
    </source>
</evidence>